<evidence type="ECO:0000313" key="2">
    <source>
        <dbReference type="EMBL" id="CAB4121380.1"/>
    </source>
</evidence>
<protein>
    <submittedName>
        <fullName evidence="2">Bacteriophage lambda, GpH, tail tape measure, C-terminal</fullName>
    </submittedName>
</protein>
<feature type="domain" description="Bacteriophage tail tape measure C-terminal" evidence="1">
    <location>
        <begin position="525"/>
        <end position="598"/>
    </location>
</feature>
<evidence type="ECO:0000259" key="1">
    <source>
        <dbReference type="Pfam" id="PF09718"/>
    </source>
</evidence>
<dbReference type="InterPro" id="IPR006431">
    <property type="entry name" value="Phage_tape_meas_C"/>
</dbReference>
<gene>
    <name evidence="2" type="ORF">UFOVP13_52</name>
</gene>
<dbReference type="NCBIfam" id="TIGR01541">
    <property type="entry name" value="tape_meas_lam_C"/>
    <property type="match status" value="1"/>
</dbReference>
<accession>A0A6J5KM65</accession>
<dbReference type="Pfam" id="PF09718">
    <property type="entry name" value="Tape_meas_lam_C"/>
    <property type="match status" value="1"/>
</dbReference>
<sequence>MATSPGLVVEISANTAKFDSDMGRMAQIARTKGQDIKATMLDAANQASHGFTVLGEKIGLLENPVSRSIMKFGEMGAAAGVVIGVGATFAEAVVKAVEMGESMADLSIKTGLSVESISKFSTIARLAGTDMDTVSGLMKKLSISAVEATAGNKNLAAVYEAIGISIKELKTLAPDELMTRVAKAVQGLDPMVVQDVMKQIGGKGGSEALVFLRELNERFDDTHAKISTQFATDAKEFSDNLKIMTEDTKYLGVAFASKLLPQINLTIEAFRNARMEGEGFFSSLKAAWQMEGQIAGIDLSHVNQEIMSVKYQLELLDKEGNQSVLFKGLGDKNPFGLSGKTREELERTLEVLQKYKEKNNLGLANPLDEDKNANTRKALGSKNQTAGDNFLQGLQAQISKVDQGKFAMLELQAAEKGVADQAEPLIQKLKQLDEGRSAKLYEDALNRQNSDLDFQQTLIGKTSQEVEILNVQHKNTIELQKQIEQITKTNGTLSDETIQRMTDATESATAYQIASIRKRQAAETDWNVGASKAMGDYAYNAANTAAGASTVFSNGFRNMEDAVVNFAMTGKLSFANFATSVISDLIRIQARAAISGIAGSLGQALGMGGYGSATEGSSNFIGPPAALANANGNIFSGGNVIPFANGGVISSPTLFPMAGGNTGLMGEAGTEAVMPLSRDSSGKLGVKTIGKSTAGNQINITVNNQAGSSGFEAVASAKDNGSGLDVEILVRRAIQKDLRQNGQITQQMSNTFGLKRAV</sequence>
<reference evidence="2" key="1">
    <citation type="submission" date="2020-04" db="EMBL/GenBank/DDBJ databases">
        <authorList>
            <person name="Chiriac C."/>
            <person name="Salcher M."/>
            <person name="Ghai R."/>
            <person name="Kavagutti S V."/>
        </authorList>
    </citation>
    <scope>NUCLEOTIDE SEQUENCE</scope>
</reference>
<name>A0A6J5KM65_9CAUD</name>
<proteinExistence type="predicted"/>
<dbReference type="EMBL" id="LR796145">
    <property type="protein sequence ID" value="CAB4121380.1"/>
    <property type="molecule type" value="Genomic_DNA"/>
</dbReference>
<organism evidence="2">
    <name type="scientific">uncultured Caudovirales phage</name>
    <dbReference type="NCBI Taxonomy" id="2100421"/>
    <lineage>
        <taxon>Viruses</taxon>
        <taxon>Duplodnaviria</taxon>
        <taxon>Heunggongvirae</taxon>
        <taxon>Uroviricota</taxon>
        <taxon>Caudoviricetes</taxon>
        <taxon>Peduoviridae</taxon>
        <taxon>Maltschvirus</taxon>
        <taxon>Maltschvirus maltsch</taxon>
    </lineage>
</organism>